<dbReference type="InterPro" id="IPR011989">
    <property type="entry name" value="ARM-like"/>
</dbReference>
<proteinExistence type="predicted"/>
<dbReference type="PANTHER" id="PTHR45994:SF1">
    <property type="entry name" value="FI21225P1"/>
    <property type="match status" value="1"/>
</dbReference>
<organism evidence="3 4">
    <name type="scientific">Steinernema glaseri</name>
    <dbReference type="NCBI Taxonomy" id="37863"/>
    <lineage>
        <taxon>Eukaryota</taxon>
        <taxon>Metazoa</taxon>
        <taxon>Ecdysozoa</taxon>
        <taxon>Nematoda</taxon>
        <taxon>Chromadorea</taxon>
        <taxon>Rhabditida</taxon>
        <taxon>Tylenchina</taxon>
        <taxon>Panagrolaimomorpha</taxon>
        <taxon>Strongyloidoidea</taxon>
        <taxon>Steinernematidae</taxon>
        <taxon>Steinernema</taxon>
    </lineage>
</organism>
<dbReference type="Proteomes" id="UP000095287">
    <property type="component" value="Unplaced"/>
</dbReference>
<name>A0A1I7ZEB3_9BILA</name>
<keyword evidence="2" id="KW-0963">Cytoplasm</keyword>
<dbReference type="InterPro" id="IPR016024">
    <property type="entry name" value="ARM-type_fold"/>
</dbReference>
<evidence type="ECO:0000256" key="2">
    <source>
        <dbReference type="ARBA" id="ARBA00022490"/>
    </source>
</evidence>
<dbReference type="Gene3D" id="1.25.10.10">
    <property type="entry name" value="Leucine-rich Repeat Variant"/>
    <property type="match status" value="1"/>
</dbReference>
<sequence>MSASAAFSILTQNPEVCQRIIDEISSWVDLLKEICASENPEVQRRCMQGVANMVASSEKVAAEIMRTDVFHVLVAIVKHSQKGREEAQKEAKRALEAAIRFEVIAPTKRQMFEDTHKVSTIKE</sequence>
<dbReference type="SUPFAM" id="SSF48371">
    <property type="entry name" value="ARM repeat"/>
    <property type="match status" value="1"/>
</dbReference>
<dbReference type="PANTHER" id="PTHR45994">
    <property type="entry name" value="FI21225P1"/>
    <property type="match status" value="1"/>
</dbReference>
<keyword evidence="3" id="KW-1185">Reference proteome</keyword>
<evidence type="ECO:0000256" key="1">
    <source>
        <dbReference type="ARBA" id="ARBA00004496"/>
    </source>
</evidence>
<reference evidence="4" key="1">
    <citation type="submission" date="2016-11" db="UniProtKB">
        <authorList>
            <consortium name="WormBaseParasite"/>
        </authorList>
    </citation>
    <scope>IDENTIFICATION</scope>
</reference>
<protein>
    <submittedName>
        <fullName evidence="4">CLASP_N domain-containing protein</fullName>
    </submittedName>
</protein>
<dbReference type="GO" id="GO:0005737">
    <property type="term" value="C:cytoplasm"/>
    <property type="evidence" value="ECO:0007669"/>
    <property type="project" value="UniProtKB-SubCell"/>
</dbReference>
<dbReference type="WBParaSite" id="L893_g25540.t1">
    <property type="protein sequence ID" value="L893_g25540.t1"/>
    <property type="gene ID" value="L893_g25540"/>
</dbReference>
<evidence type="ECO:0000313" key="4">
    <source>
        <dbReference type="WBParaSite" id="L893_g25540.t1"/>
    </source>
</evidence>
<comment type="subcellular location">
    <subcellularLocation>
        <location evidence="1">Cytoplasm</location>
    </subcellularLocation>
</comment>
<dbReference type="AlphaFoldDB" id="A0A1I7ZEB3"/>
<evidence type="ECO:0000313" key="3">
    <source>
        <dbReference type="Proteomes" id="UP000095287"/>
    </source>
</evidence>
<dbReference type="GO" id="GO:0051879">
    <property type="term" value="F:Hsp90 protein binding"/>
    <property type="evidence" value="ECO:0007669"/>
    <property type="project" value="TreeGrafter"/>
</dbReference>
<accession>A0A1I7ZEB3</accession>